<keyword evidence="6" id="KW-0862">Zinc</keyword>
<feature type="transmembrane region" description="Helical" evidence="7">
    <location>
        <begin position="109"/>
        <end position="135"/>
    </location>
</feature>
<evidence type="ECO:0000256" key="7">
    <source>
        <dbReference type="SAM" id="Phobius"/>
    </source>
</evidence>
<reference evidence="8" key="1">
    <citation type="journal article" date="2019" name="bioRxiv">
        <title>The Genome of the Zebra Mussel, Dreissena polymorpha: A Resource for Invasive Species Research.</title>
        <authorList>
            <person name="McCartney M.A."/>
            <person name="Auch B."/>
            <person name="Kono T."/>
            <person name="Mallez S."/>
            <person name="Zhang Y."/>
            <person name="Obille A."/>
            <person name="Becker A."/>
            <person name="Abrahante J.E."/>
            <person name="Garbe J."/>
            <person name="Badalamenti J.P."/>
            <person name="Herman A."/>
            <person name="Mangelson H."/>
            <person name="Liachko I."/>
            <person name="Sullivan S."/>
            <person name="Sone E.D."/>
            <person name="Koren S."/>
            <person name="Silverstein K.A.T."/>
            <person name="Beckman K.B."/>
            <person name="Gohl D.M."/>
        </authorList>
    </citation>
    <scope>NUCLEOTIDE SEQUENCE</scope>
    <source>
        <strain evidence="8">Duluth1</strain>
        <tissue evidence="8">Whole animal</tissue>
    </source>
</reference>
<feature type="transmembrane region" description="Helical" evidence="7">
    <location>
        <begin position="48"/>
        <end position="68"/>
    </location>
</feature>
<evidence type="ECO:0000256" key="5">
    <source>
        <dbReference type="ARBA" id="ARBA00023136"/>
    </source>
</evidence>
<dbReference type="Proteomes" id="UP000828390">
    <property type="component" value="Unassembled WGS sequence"/>
</dbReference>
<dbReference type="Pfam" id="PF03006">
    <property type="entry name" value="HlyIII"/>
    <property type="match status" value="1"/>
</dbReference>
<feature type="transmembrane region" description="Helical" evidence="7">
    <location>
        <begin position="291"/>
        <end position="309"/>
    </location>
</feature>
<feature type="binding site" evidence="6">
    <location>
        <position position="100"/>
    </location>
    <ligand>
        <name>Zn(2+)</name>
        <dbReference type="ChEBI" id="CHEBI:29105"/>
    </ligand>
</feature>
<feature type="transmembrane region" description="Helical" evidence="7">
    <location>
        <begin position="249"/>
        <end position="271"/>
    </location>
</feature>
<dbReference type="GO" id="GO:0038023">
    <property type="term" value="F:signaling receptor activity"/>
    <property type="evidence" value="ECO:0007669"/>
    <property type="project" value="TreeGrafter"/>
</dbReference>
<keyword evidence="9" id="KW-1185">Reference proteome</keyword>
<feature type="transmembrane region" description="Helical" evidence="7">
    <location>
        <begin position="182"/>
        <end position="200"/>
    </location>
</feature>
<name>A0A9D4L5A8_DREPO</name>
<comment type="subcellular location">
    <subcellularLocation>
        <location evidence="1">Membrane</location>
        <topology evidence="1">Multi-pass membrane protein</topology>
    </subcellularLocation>
</comment>
<keyword evidence="4 7" id="KW-1133">Transmembrane helix</keyword>
<protein>
    <submittedName>
        <fullName evidence="8">Uncharacterized protein</fullName>
    </submittedName>
</protein>
<keyword evidence="3 7" id="KW-0812">Transmembrane</keyword>
<proteinExistence type="inferred from homology"/>
<feature type="binding site" evidence="6">
    <location>
        <position position="258"/>
    </location>
    <ligand>
        <name>Zn(2+)</name>
        <dbReference type="ChEBI" id="CHEBI:29105"/>
    </ligand>
</feature>
<dbReference type="AlphaFoldDB" id="A0A9D4L5A8"/>
<feature type="binding site" evidence="6">
    <location>
        <position position="254"/>
    </location>
    <ligand>
        <name>Zn(2+)</name>
        <dbReference type="ChEBI" id="CHEBI:29105"/>
    </ligand>
</feature>
<evidence type="ECO:0000256" key="3">
    <source>
        <dbReference type="ARBA" id="ARBA00022692"/>
    </source>
</evidence>
<keyword evidence="5 7" id="KW-0472">Membrane</keyword>
<feature type="transmembrane region" description="Helical" evidence="7">
    <location>
        <begin position="141"/>
        <end position="161"/>
    </location>
</feature>
<evidence type="ECO:0000256" key="6">
    <source>
        <dbReference type="PIRSR" id="PIRSR604254-1"/>
    </source>
</evidence>
<comment type="similarity">
    <text evidence="2">Belongs to the ADIPOR family.</text>
</comment>
<keyword evidence="6" id="KW-0479">Metal-binding</keyword>
<evidence type="ECO:0000256" key="1">
    <source>
        <dbReference type="ARBA" id="ARBA00004141"/>
    </source>
</evidence>
<sequence length="327" mass="38074">MVKQEKYLHVEKVPKGMRLPGITSGYRHMYLPWSYYLKSIVRLHNETVNVWSHLIGCLLLILQMIYYYDIYDRDGSSVRWTLIGHGCCCLVTLFNSAVAHLLHSKSCYVNFLVFLFDYVGVVCWGFGTSILAMYGVSDENIYHALGPNFVIIQLVWTYVTYNFICLSKVWYGHDMEIKTRKLLVVFVIVIQAMSNLLPWLPRYWNCYTSESCSMSSLNHITITCVSFTLMTLAFLFHQPEKAYPGRFDICGSSHQIFHVFVILTMSLQMRALHVDHETRANTHCQPSIYKLAAYIVALNVVCWLTILYYKRFAHRKFKQADNNNKSE</sequence>
<dbReference type="PANTHER" id="PTHR20855:SF92">
    <property type="entry name" value="PROGESTIN AND ADIPOQ RECEPTOR FAMILY MEMBER 3-LIKE"/>
    <property type="match status" value="1"/>
</dbReference>
<evidence type="ECO:0000313" key="9">
    <source>
        <dbReference type="Proteomes" id="UP000828390"/>
    </source>
</evidence>
<accession>A0A9D4L5A8</accession>
<comment type="caution">
    <text evidence="8">The sequence shown here is derived from an EMBL/GenBank/DDBJ whole genome shotgun (WGS) entry which is preliminary data.</text>
</comment>
<dbReference type="InterPro" id="IPR004254">
    <property type="entry name" value="AdipoR/HlyIII-related"/>
</dbReference>
<dbReference type="EMBL" id="JAIWYP010000003">
    <property type="protein sequence ID" value="KAH3852068.1"/>
    <property type="molecule type" value="Genomic_DNA"/>
</dbReference>
<feature type="transmembrane region" description="Helical" evidence="7">
    <location>
        <begin position="220"/>
        <end position="237"/>
    </location>
</feature>
<dbReference type="GO" id="GO:0046872">
    <property type="term" value="F:metal ion binding"/>
    <property type="evidence" value="ECO:0007669"/>
    <property type="project" value="UniProtKB-KW"/>
</dbReference>
<evidence type="ECO:0000256" key="2">
    <source>
        <dbReference type="ARBA" id="ARBA00007018"/>
    </source>
</evidence>
<dbReference type="PANTHER" id="PTHR20855">
    <property type="entry name" value="ADIPOR/PROGESTIN RECEPTOR-RELATED"/>
    <property type="match status" value="1"/>
</dbReference>
<reference evidence="8" key="2">
    <citation type="submission" date="2020-11" db="EMBL/GenBank/DDBJ databases">
        <authorList>
            <person name="McCartney M.A."/>
            <person name="Auch B."/>
            <person name="Kono T."/>
            <person name="Mallez S."/>
            <person name="Becker A."/>
            <person name="Gohl D.M."/>
            <person name="Silverstein K.A.T."/>
            <person name="Koren S."/>
            <person name="Bechman K.B."/>
            <person name="Herman A."/>
            <person name="Abrahante J.E."/>
            <person name="Garbe J."/>
        </authorList>
    </citation>
    <scope>NUCLEOTIDE SEQUENCE</scope>
    <source>
        <strain evidence="8">Duluth1</strain>
        <tissue evidence="8">Whole animal</tissue>
    </source>
</reference>
<gene>
    <name evidence="8" type="ORF">DPMN_094564</name>
</gene>
<organism evidence="8 9">
    <name type="scientific">Dreissena polymorpha</name>
    <name type="common">Zebra mussel</name>
    <name type="synonym">Mytilus polymorpha</name>
    <dbReference type="NCBI Taxonomy" id="45954"/>
    <lineage>
        <taxon>Eukaryota</taxon>
        <taxon>Metazoa</taxon>
        <taxon>Spiralia</taxon>
        <taxon>Lophotrochozoa</taxon>
        <taxon>Mollusca</taxon>
        <taxon>Bivalvia</taxon>
        <taxon>Autobranchia</taxon>
        <taxon>Heteroconchia</taxon>
        <taxon>Euheterodonta</taxon>
        <taxon>Imparidentia</taxon>
        <taxon>Neoheterodontei</taxon>
        <taxon>Myida</taxon>
        <taxon>Dreissenoidea</taxon>
        <taxon>Dreissenidae</taxon>
        <taxon>Dreissena</taxon>
    </lineage>
</organism>
<evidence type="ECO:0000313" key="8">
    <source>
        <dbReference type="EMBL" id="KAH3852068.1"/>
    </source>
</evidence>
<dbReference type="GO" id="GO:0016020">
    <property type="term" value="C:membrane"/>
    <property type="evidence" value="ECO:0007669"/>
    <property type="project" value="UniProtKB-SubCell"/>
</dbReference>
<feature type="transmembrane region" description="Helical" evidence="7">
    <location>
        <begin position="80"/>
        <end position="102"/>
    </location>
</feature>
<evidence type="ECO:0000256" key="4">
    <source>
        <dbReference type="ARBA" id="ARBA00022989"/>
    </source>
</evidence>
<dbReference type="OrthoDB" id="535992at2759"/>